<proteinExistence type="predicted"/>
<dbReference type="AlphaFoldDB" id="A0A8J3K6K0"/>
<organism evidence="2 3">
    <name type="scientific">Catellatospora citrea</name>
    <dbReference type="NCBI Taxonomy" id="53366"/>
    <lineage>
        <taxon>Bacteria</taxon>
        <taxon>Bacillati</taxon>
        <taxon>Actinomycetota</taxon>
        <taxon>Actinomycetes</taxon>
        <taxon>Micromonosporales</taxon>
        <taxon>Micromonosporaceae</taxon>
        <taxon>Catellatospora</taxon>
    </lineage>
</organism>
<name>A0A8J3K6K0_9ACTN</name>
<evidence type="ECO:0000256" key="1">
    <source>
        <dbReference type="SAM" id="MobiDB-lite"/>
    </source>
</evidence>
<keyword evidence="3" id="KW-1185">Reference proteome</keyword>
<comment type="caution">
    <text evidence="2">The sequence shown here is derived from an EMBL/GenBank/DDBJ whole genome shotgun (WGS) entry which is preliminary data.</text>
</comment>
<evidence type="ECO:0000313" key="3">
    <source>
        <dbReference type="Proteomes" id="UP000659904"/>
    </source>
</evidence>
<reference evidence="2 3" key="1">
    <citation type="submission" date="2021-01" db="EMBL/GenBank/DDBJ databases">
        <title>Whole genome shotgun sequence of Catellatospora citrea NBRC 14495.</title>
        <authorList>
            <person name="Komaki H."/>
            <person name="Tamura T."/>
        </authorList>
    </citation>
    <scope>NUCLEOTIDE SEQUENCE [LARGE SCALE GENOMIC DNA]</scope>
    <source>
        <strain evidence="2 3">NBRC 14495</strain>
    </source>
</reference>
<accession>A0A8J3K6K0</accession>
<dbReference type="EMBL" id="BONH01000008">
    <property type="protein sequence ID" value="GIF97412.1"/>
    <property type="molecule type" value="Genomic_DNA"/>
</dbReference>
<gene>
    <name evidence="2" type="ORF">Cci01nite_25060</name>
</gene>
<evidence type="ECO:0000313" key="2">
    <source>
        <dbReference type="EMBL" id="GIF97412.1"/>
    </source>
</evidence>
<sequence>MLSIPTWEPSCSSTEAASRDVRSLRVLRDSPAPTGEVERDREIVAKYEEGLGFHRSRIEADRYELGELDERLGA</sequence>
<protein>
    <submittedName>
        <fullName evidence="2">Uncharacterized protein</fullName>
    </submittedName>
</protein>
<feature type="region of interest" description="Disordered" evidence="1">
    <location>
        <begin position="1"/>
        <end position="20"/>
    </location>
</feature>
<dbReference type="Proteomes" id="UP000659904">
    <property type="component" value="Unassembled WGS sequence"/>
</dbReference>